<dbReference type="PRINTS" id="PR00081">
    <property type="entry name" value="GDHRDH"/>
</dbReference>
<proteinExistence type="inferred from homology"/>
<evidence type="ECO:0000259" key="5">
    <source>
        <dbReference type="SMART" id="SM00822"/>
    </source>
</evidence>
<comment type="function">
    <text evidence="3">Putative oxidoreductase.</text>
</comment>
<dbReference type="EMBL" id="BRXU01000066">
    <property type="protein sequence ID" value="GLC62525.1"/>
    <property type="molecule type" value="Genomic_DNA"/>
</dbReference>
<evidence type="ECO:0000256" key="3">
    <source>
        <dbReference type="ARBA" id="ARBA00037096"/>
    </source>
</evidence>
<dbReference type="PRINTS" id="PR00080">
    <property type="entry name" value="SDRFAMILY"/>
</dbReference>
<dbReference type="SUPFAM" id="SSF51735">
    <property type="entry name" value="NAD(P)-binding Rossmann-fold domains"/>
    <property type="match status" value="1"/>
</dbReference>
<dbReference type="Proteomes" id="UP001165080">
    <property type="component" value="Unassembled WGS sequence"/>
</dbReference>
<accession>A0A9W6C318</accession>
<keyword evidence="2" id="KW-0560">Oxidoreductase</keyword>
<keyword evidence="7" id="KW-1185">Reference proteome</keyword>
<dbReference type="Gene3D" id="3.40.50.720">
    <property type="entry name" value="NAD(P)-binding Rossmann-like Domain"/>
    <property type="match status" value="1"/>
</dbReference>
<dbReference type="InterPro" id="IPR020904">
    <property type="entry name" value="Sc_DH/Rdtase_CS"/>
</dbReference>
<evidence type="ECO:0000313" key="7">
    <source>
        <dbReference type="Proteomes" id="UP001165080"/>
    </source>
</evidence>
<dbReference type="GO" id="GO:0016491">
    <property type="term" value="F:oxidoreductase activity"/>
    <property type="evidence" value="ECO:0007669"/>
    <property type="project" value="UniProtKB-KW"/>
</dbReference>
<name>A0A9W6C318_9CHLO</name>
<evidence type="ECO:0000256" key="4">
    <source>
        <dbReference type="RuleBase" id="RU000363"/>
    </source>
</evidence>
<protein>
    <recommendedName>
        <fullName evidence="5">Ketoreductase domain-containing protein</fullName>
    </recommendedName>
</protein>
<dbReference type="PANTHER" id="PTHR44196:SF1">
    <property type="entry name" value="DEHYDROGENASE_REDUCTASE SDR FAMILY MEMBER 7B"/>
    <property type="match status" value="1"/>
</dbReference>
<dbReference type="CDD" id="cd05233">
    <property type="entry name" value="SDR_c"/>
    <property type="match status" value="1"/>
</dbReference>
<reference evidence="6 7" key="1">
    <citation type="journal article" date="2023" name="Commun. Biol.">
        <title>Reorganization of the ancestral sex-determining regions during the evolution of trioecy in Pleodorina starrii.</title>
        <authorList>
            <person name="Takahashi K."/>
            <person name="Suzuki S."/>
            <person name="Kawai-Toyooka H."/>
            <person name="Yamamoto K."/>
            <person name="Hamaji T."/>
            <person name="Ootsuki R."/>
            <person name="Yamaguchi H."/>
            <person name="Kawachi M."/>
            <person name="Higashiyama T."/>
            <person name="Nozaki H."/>
        </authorList>
    </citation>
    <scope>NUCLEOTIDE SEQUENCE [LARGE SCALE GENOMIC DNA]</scope>
    <source>
        <strain evidence="6 7">NIES-4479</strain>
    </source>
</reference>
<evidence type="ECO:0000256" key="2">
    <source>
        <dbReference type="ARBA" id="ARBA00023002"/>
    </source>
</evidence>
<sequence length="255" mass="26507">MEHVGSLTGRVALVTGASSGLGRAAALALAGAGADVALLARSEPDLGDTVEQIRLLPHEGVGRAVAVPIDLASPEAITAAVEHIHHQLGPVEILVNVAGTDAPGPIEELDVTGWDRVMNVNLRAVFLLSKAVFPHMRAHGGGTIITAGSVAGRRGWADAGAYCASKFALTGLTQTLAAEGKPHRIRATLLYPGAMDTHWGAWTPENRKPADGDTPTAESMPPEHVAQLITWIAVSPPDLVLNEVTVTPLLEAGWP</sequence>
<dbReference type="PROSITE" id="PS00061">
    <property type="entry name" value="ADH_SHORT"/>
    <property type="match status" value="1"/>
</dbReference>
<dbReference type="SMART" id="SM00822">
    <property type="entry name" value="PKS_KR"/>
    <property type="match status" value="1"/>
</dbReference>
<dbReference type="Pfam" id="PF00106">
    <property type="entry name" value="adh_short"/>
    <property type="match status" value="1"/>
</dbReference>
<comment type="caution">
    <text evidence="6">The sequence shown here is derived from an EMBL/GenBank/DDBJ whole genome shotgun (WGS) entry which is preliminary data.</text>
</comment>
<dbReference type="InterPro" id="IPR002347">
    <property type="entry name" value="SDR_fam"/>
</dbReference>
<dbReference type="InterPro" id="IPR036291">
    <property type="entry name" value="NAD(P)-bd_dom_sf"/>
</dbReference>
<dbReference type="GO" id="GO:0016020">
    <property type="term" value="C:membrane"/>
    <property type="evidence" value="ECO:0007669"/>
    <property type="project" value="TreeGrafter"/>
</dbReference>
<dbReference type="AlphaFoldDB" id="A0A9W6C318"/>
<dbReference type="PANTHER" id="PTHR44196">
    <property type="entry name" value="DEHYDROGENASE/REDUCTASE SDR FAMILY MEMBER 7B"/>
    <property type="match status" value="1"/>
</dbReference>
<comment type="similarity">
    <text evidence="1 4">Belongs to the short-chain dehydrogenases/reductases (SDR) family.</text>
</comment>
<evidence type="ECO:0000313" key="6">
    <source>
        <dbReference type="EMBL" id="GLC62525.1"/>
    </source>
</evidence>
<dbReference type="InterPro" id="IPR057326">
    <property type="entry name" value="KR_dom"/>
</dbReference>
<evidence type="ECO:0000256" key="1">
    <source>
        <dbReference type="ARBA" id="ARBA00006484"/>
    </source>
</evidence>
<gene>
    <name evidence="6" type="primary">PLESTB003652</name>
    <name evidence="6" type="ORF">PLESTB_001909200</name>
</gene>
<organism evidence="6 7">
    <name type="scientific">Pleodorina starrii</name>
    <dbReference type="NCBI Taxonomy" id="330485"/>
    <lineage>
        <taxon>Eukaryota</taxon>
        <taxon>Viridiplantae</taxon>
        <taxon>Chlorophyta</taxon>
        <taxon>core chlorophytes</taxon>
        <taxon>Chlorophyceae</taxon>
        <taxon>CS clade</taxon>
        <taxon>Chlamydomonadales</taxon>
        <taxon>Volvocaceae</taxon>
        <taxon>Pleodorina</taxon>
    </lineage>
</organism>
<feature type="domain" description="Ketoreductase" evidence="5">
    <location>
        <begin position="10"/>
        <end position="205"/>
    </location>
</feature>
<dbReference type="FunFam" id="3.40.50.720:FF:000084">
    <property type="entry name" value="Short-chain dehydrogenase reductase"/>
    <property type="match status" value="1"/>
</dbReference>